<reference evidence="3 4" key="1">
    <citation type="submission" date="2023-01" db="EMBL/GenBank/DDBJ databases">
        <title>Genomes from the Australian National Cyanobacteria Reference Collection.</title>
        <authorList>
            <person name="Willis A."/>
            <person name="Lee E.M.F."/>
        </authorList>
    </citation>
    <scope>NUCLEOTIDE SEQUENCE [LARGE SCALE GENOMIC DNA]</scope>
    <source>
        <strain evidence="3 4">CS-1033</strain>
    </source>
</reference>
<protein>
    <submittedName>
        <fullName evidence="3">Glycosyltransferase</fullName>
    </submittedName>
</protein>
<dbReference type="Gene3D" id="3.40.50.2000">
    <property type="entry name" value="Glycogen Phosphorylase B"/>
    <property type="match status" value="1"/>
</dbReference>
<dbReference type="RefSeq" id="WP_271734895.1">
    <property type="nucleotide sequence ID" value="NZ_JANQDP010000005.1"/>
</dbReference>
<evidence type="ECO:0000313" key="4">
    <source>
        <dbReference type="Proteomes" id="UP001212499"/>
    </source>
</evidence>
<name>A0ABT5AVU6_9CYAN</name>
<dbReference type="InterPro" id="IPR001296">
    <property type="entry name" value="Glyco_trans_1"/>
</dbReference>
<evidence type="ECO:0000313" key="3">
    <source>
        <dbReference type="EMBL" id="MDB9541443.1"/>
    </source>
</evidence>
<sequence>MSIGNLDQSLYGNIHKVNSSPCILLFDLETGGHHPSYIRHLVNYCCDQKLPINLDIVVSPKFIDEHPDVVEIPIKTNQSQIRFISITVEEYRYLLNAGSLLQKIFREWKLYCQYARVLQATHCLLMYLDTLQLPIALGEQSPCPFSGIYFRPTFHYKDFNNYTFSVKDIFRGWRQKLILHRVLNNPQFHCLFCLDNLATKYIKKLHSPAEIVSLADPVKTYNSQQEKIEVLRQELGIGKDKKIFLLFGKITSRKGIYKLLDAINILPEEVCQKICLLLVGSIVQKDKILVQSQIEIISQSLPIEIITCDKFIAEEQVHLYFQLSDVILAPYQKHVGMSGILLLAAAAKKPVLASNYGLMGQLVRQNKLGIAVDSTSHEAIANGMTYFIDNQKKPADIFDLKLLNDFVEQNSVDNFSHTLFKNICTEIKADFL</sequence>
<dbReference type="PANTHER" id="PTHR46401">
    <property type="entry name" value="GLYCOSYLTRANSFERASE WBBK-RELATED"/>
    <property type="match status" value="1"/>
</dbReference>
<keyword evidence="1" id="KW-0808">Transferase</keyword>
<proteinExistence type="predicted"/>
<dbReference type="Proteomes" id="UP001212499">
    <property type="component" value="Unassembled WGS sequence"/>
</dbReference>
<gene>
    <name evidence="3" type="ORF">PN457_17570</name>
</gene>
<dbReference type="EMBL" id="JAQMUH010000194">
    <property type="protein sequence ID" value="MDB9541443.1"/>
    <property type="molecule type" value="Genomic_DNA"/>
</dbReference>
<dbReference type="SUPFAM" id="SSF53756">
    <property type="entry name" value="UDP-Glycosyltransferase/glycogen phosphorylase"/>
    <property type="match status" value="1"/>
</dbReference>
<keyword evidence="4" id="KW-1185">Reference proteome</keyword>
<organism evidence="3 4">
    <name type="scientific">Anabaenopsis arnoldii</name>
    <dbReference type="NCBI Taxonomy" id="2152938"/>
    <lineage>
        <taxon>Bacteria</taxon>
        <taxon>Bacillati</taxon>
        <taxon>Cyanobacteriota</taxon>
        <taxon>Cyanophyceae</taxon>
        <taxon>Nostocales</taxon>
        <taxon>Nodulariaceae</taxon>
        <taxon>Anabaenopsis</taxon>
    </lineage>
</organism>
<feature type="domain" description="Glycosyl transferase family 1" evidence="2">
    <location>
        <begin position="229"/>
        <end position="396"/>
    </location>
</feature>
<evidence type="ECO:0000256" key="1">
    <source>
        <dbReference type="ARBA" id="ARBA00022679"/>
    </source>
</evidence>
<evidence type="ECO:0000259" key="2">
    <source>
        <dbReference type="Pfam" id="PF00534"/>
    </source>
</evidence>
<dbReference type="PANTHER" id="PTHR46401:SF2">
    <property type="entry name" value="GLYCOSYLTRANSFERASE WBBK-RELATED"/>
    <property type="match status" value="1"/>
</dbReference>
<dbReference type="Pfam" id="PF00534">
    <property type="entry name" value="Glycos_transf_1"/>
    <property type="match status" value="1"/>
</dbReference>
<comment type="caution">
    <text evidence="3">The sequence shown here is derived from an EMBL/GenBank/DDBJ whole genome shotgun (WGS) entry which is preliminary data.</text>
</comment>
<accession>A0ABT5AVU6</accession>